<feature type="chain" id="PRO_5009744140" evidence="1">
    <location>
        <begin position="21"/>
        <end position="178"/>
    </location>
</feature>
<protein>
    <submittedName>
        <fullName evidence="2">Uncharacterized protein</fullName>
    </submittedName>
</protein>
<feature type="signal peptide" evidence="1">
    <location>
        <begin position="1"/>
        <end position="20"/>
    </location>
</feature>
<keyword evidence="1" id="KW-0732">Signal</keyword>
<dbReference type="AlphaFoldDB" id="A0A078L067"/>
<organism evidence="2 3">
    <name type="scientific">Legionella massiliensis</name>
    <dbReference type="NCBI Taxonomy" id="1034943"/>
    <lineage>
        <taxon>Bacteria</taxon>
        <taxon>Pseudomonadati</taxon>
        <taxon>Pseudomonadota</taxon>
        <taxon>Gammaproteobacteria</taxon>
        <taxon>Legionellales</taxon>
        <taxon>Legionellaceae</taxon>
        <taxon>Legionella</taxon>
    </lineage>
</organism>
<evidence type="ECO:0000313" key="2">
    <source>
        <dbReference type="EMBL" id="CDZ78541.1"/>
    </source>
</evidence>
<dbReference type="RefSeq" id="WP_044011668.1">
    <property type="nucleotide sequence ID" value="NZ_CCVW01000003.1"/>
</dbReference>
<sequence>MKKQLLLISLGALVASSSFASLPYLYKRLQQSPAKVQKAKLAHEGYANFSGAWVGFCDDTPEEEESMTIEQSEDLSSFTVNQVEFPIDSISTNSSNENFNIHKSITHLRWSSDGQQILGTLLDYSKEGNMSQGNLVIAVVKYNWYLENGKLHTNQEFSLFNDGSPVDTHKSHCVFSKD</sequence>
<dbReference type="OrthoDB" id="5643761at2"/>
<gene>
    <name evidence="2" type="ORF">BN59_02851</name>
</gene>
<evidence type="ECO:0000256" key="1">
    <source>
        <dbReference type="SAM" id="SignalP"/>
    </source>
</evidence>
<name>A0A078L067_9GAMM</name>
<dbReference type="Proteomes" id="UP000044071">
    <property type="component" value="Unassembled WGS sequence"/>
</dbReference>
<reference evidence="2 3" key="1">
    <citation type="submission" date="2014-06" db="EMBL/GenBank/DDBJ databases">
        <authorList>
            <person name="Urmite Genomes Urmite Genomes"/>
        </authorList>
    </citation>
    <scope>NUCLEOTIDE SEQUENCE [LARGE SCALE GENOMIC DNA]</scope>
</reference>
<evidence type="ECO:0000313" key="3">
    <source>
        <dbReference type="Proteomes" id="UP000044071"/>
    </source>
</evidence>
<accession>A0A078L067</accession>
<dbReference type="EMBL" id="CCSB01000003">
    <property type="protein sequence ID" value="CDZ78541.1"/>
    <property type="molecule type" value="Genomic_DNA"/>
</dbReference>
<proteinExistence type="predicted"/>
<keyword evidence="3" id="KW-1185">Reference proteome</keyword>